<dbReference type="PANTHER" id="PTHR31286">
    <property type="entry name" value="GLYCINE-RICH CELL WALL STRUCTURAL PROTEIN 1.8-LIKE"/>
    <property type="match status" value="1"/>
</dbReference>
<dbReference type="EMBL" id="JABFAA010000011">
    <property type="protein sequence ID" value="MBA0696867.1"/>
    <property type="molecule type" value="Genomic_DNA"/>
</dbReference>
<reference evidence="4 5" key="1">
    <citation type="journal article" date="2019" name="Genome Biol. Evol.">
        <title>Insights into the evolution of the New World diploid cottons (Gossypium, subgenus Houzingenia) based on genome sequencing.</title>
        <authorList>
            <person name="Grover C.E."/>
            <person name="Arick M.A. 2nd"/>
            <person name="Thrash A."/>
            <person name="Conover J.L."/>
            <person name="Sanders W.S."/>
            <person name="Peterson D.G."/>
            <person name="Frelichowski J.E."/>
            <person name="Scheffler J.A."/>
            <person name="Scheffler B.E."/>
            <person name="Wendel J.F."/>
        </authorList>
    </citation>
    <scope>NUCLEOTIDE SEQUENCE [LARGE SCALE GENOMIC DNA]</scope>
    <source>
        <strain evidence="4">185</strain>
        <tissue evidence="4">Leaf</tissue>
    </source>
</reference>
<organism evidence="4 5">
    <name type="scientific">Gossypium aridum</name>
    <name type="common">American cotton</name>
    <name type="synonym">Erioxylum aridum</name>
    <dbReference type="NCBI Taxonomy" id="34290"/>
    <lineage>
        <taxon>Eukaryota</taxon>
        <taxon>Viridiplantae</taxon>
        <taxon>Streptophyta</taxon>
        <taxon>Embryophyta</taxon>
        <taxon>Tracheophyta</taxon>
        <taxon>Spermatophyta</taxon>
        <taxon>Magnoliopsida</taxon>
        <taxon>eudicotyledons</taxon>
        <taxon>Gunneridae</taxon>
        <taxon>Pentapetalae</taxon>
        <taxon>rosids</taxon>
        <taxon>malvids</taxon>
        <taxon>Malvales</taxon>
        <taxon>Malvaceae</taxon>
        <taxon>Malvoideae</taxon>
        <taxon>Gossypium</taxon>
    </lineage>
</organism>
<dbReference type="AlphaFoldDB" id="A0A7J8YBF0"/>
<feature type="domain" description="Zinc knuckle CX2CX4HX4C" evidence="3">
    <location>
        <begin position="124"/>
        <end position="166"/>
    </location>
</feature>
<evidence type="ECO:0000259" key="3">
    <source>
        <dbReference type="Pfam" id="PF14392"/>
    </source>
</evidence>
<feature type="compositionally biased region" description="Basic and acidic residues" evidence="1">
    <location>
        <begin position="223"/>
        <end position="241"/>
    </location>
</feature>
<accession>A0A7J8YBF0</accession>
<evidence type="ECO:0008006" key="6">
    <source>
        <dbReference type="Google" id="ProtNLM"/>
    </source>
</evidence>
<name>A0A7J8YBF0_GOSAI</name>
<feature type="region of interest" description="Disordered" evidence="1">
    <location>
        <begin position="213"/>
        <end position="241"/>
    </location>
</feature>
<gene>
    <name evidence="4" type="ORF">Goari_003388</name>
</gene>
<sequence>MKKLYKLESFRAHMKSIWKTRKKFEIQMVGQNLFLMGFELADDLELILEGRPWFFRNSVILFDRLCQAVDRDQIRLTSSPYWMKIDSISPEFDKKDLMHAIGATFGGVLRSEINEDSCRLRVNLDVQRPLRRGIFVSTNAVSKVWVPFKYENLSMFCFGCGRLEHGLREDERLMRLKKDEESKIYPRKQDHIKYEDKANWKRTQSAGKIMKAVGEANMRKRKSSDADLTRGHKENVDRVKFKRLKQDNLGE</sequence>
<proteinExistence type="predicted"/>
<dbReference type="InterPro" id="IPR025836">
    <property type="entry name" value="Zn_knuckle_CX2CX4HX4C"/>
</dbReference>
<evidence type="ECO:0000313" key="5">
    <source>
        <dbReference type="Proteomes" id="UP000593577"/>
    </source>
</evidence>
<dbReference type="InterPro" id="IPR025558">
    <property type="entry name" value="DUF4283"/>
</dbReference>
<feature type="domain" description="DUF4283" evidence="2">
    <location>
        <begin position="6"/>
        <end position="65"/>
    </location>
</feature>
<dbReference type="Proteomes" id="UP000593577">
    <property type="component" value="Unassembled WGS sequence"/>
</dbReference>
<evidence type="ECO:0000256" key="1">
    <source>
        <dbReference type="SAM" id="MobiDB-lite"/>
    </source>
</evidence>
<evidence type="ECO:0000259" key="2">
    <source>
        <dbReference type="Pfam" id="PF14111"/>
    </source>
</evidence>
<comment type="caution">
    <text evidence="4">The sequence shown here is derived from an EMBL/GenBank/DDBJ whole genome shotgun (WGS) entry which is preliminary data.</text>
</comment>
<keyword evidence="5" id="KW-1185">Reference proteome</keyword>
<dbReference type="InterPro" id="IPR040256">
    <property type="entry name" value="At4g02000-like"/>
</dbReference>
<dbReference type="Pfam" id="PF14392">
    <property type="entry name" value="zf-CCHC_4"/>
    <property type="match status" value="1"/>
</dbReference>
<dbReference type="PANTHER" id="PTHR31286:SF167">
    <property type="entry name" value="OS09G0268800 PROTEIN"/>
    <property type="match status" value="1"/>
</dbReference>
<dbReference type="Pfam" id="PF14111">
    <property type="entry name" value="DUF4283"/>
    <property type="match status" value="1"/>
</dbReference>
<evidence type="ECO:0000313" key="4">
    <source>
        <dbReference type="EMBL" id="MBA0696867.1"/>
    </source>
</evidence>
<protein>
    <recommendedName>
        <fullName evidence="6">DUF4283 domain-containing protein</fullName>
    </recommendedName>
</protein>